<dbReference type="Gene3D" id="3.40.50.1820">
    <property type="entry name" value="alpha/beta hydrolase"/>
    <property type="match status" value="2"/>
</dbReference>
<dbReference type="Proteomes" id="UP001521116">
    <property type="component" value="Unassembled WGS sequence"/>
</dbReference>
<keyword evidence="4" id="KW-0378">Hydrolase</keyword>
<evidence type="ECO:0000256" key="2">
    <source>
        <dbReference type="ARBA" id="ARBA00022670"/>
    </source>
</evidence>
<dbReference type="InterPro" id="IPR008758">
    <property type="entry name" value="Peptidase_S28"/>
</dbReference>
<dbReference type="Pfam" id="PF05577">
    <property type="entry name" value="Peptidase_S28"/>
    <property type="match status" value="1"/>
</dbReference>
<gene>
    <name evidence="6" type="ORF">SLS56_009324</name>
</gene>
<dbReference type="InterPro" id="IPR029058">
    <property type="entry name" value="AB_hydrolase_fold"/>
</dbReference>
<proteinExistence type="inferred from homology"/>
<dbReference type="SUPFAM" id="SSF53474">
    <property type="entry name" value="alpha/beta-Hydrolases"/>
    <property type="match status" value="1"/>
</dbReference>
<name>A0ABR3SHN4_9PEZI</name>
<keyword evidence="3" id="KW-0732">Signal</keyword>
<evidence type="ECO:0000313" key="7">
    <source>
        <dbReference type="Proteomes" id="UP001521116"/>
    </source>
</evidence>
<comment type="similarity">
    <text evidence="1">Belongs to the peptidase S28 family.</text>
</comment>
<dbReference type="PANTHER" id="PTHR11010:SF109">
    <property type="entry name" value="PEPTIDASE, FAMILY S28, PUTATIVE (AFU_ORTHOLOGUE AFUA_4G03790)-RELATED"/>
    <property type="match status" value="1"/>
</dbReference>
<organism evidence="6 7">
    <name type="scientific">Neofusicoccum ribis</name>
    <dbReference type="NCBI Taxonomy" id="45134"/>
    <lineage>
        <taxon>Eukaryota</taxon>
        <taxon>Fungi</taxon>
        <taxon>Dikarya</taxon>
        <taxon>Ascomycota</taxon>
        <taxon>Pezizomycotina</taxon>
        <taxon>Dothideomycetes</taxon>
        <taxon>Dothideomycetes incertae sedis</taxon>
        <taxon>Botryosphaeriales</taxon>
        <taxon>Botryosphaeriaceae</taxon>
        <taxon>Neofusicoccum</taxon>
    </lineage>
</organism>
<keyword evidence="5" id="KW-0325">Glycoprotein</keyword>
<evidence type="ECO:0000256" key="1">
    <source>
        <dbReference type="ARBA" id="ARBA00011079"/>
    </source>
</evidence>
<reference evidence="6 7" key="1">
    <citation type="submission" date="2024-02" db="EMBL/GenBank/DDBJ databases">
        <title>De novo assembly and annotation of 12 fungi associated with fruit tree decline syndrome in Ontario, Canada.</title>
        <authorList>
            <person name="Sulman M."/>
            <person name="Ellouze W."/>
            <person name="Ilyukhin E."/>
        </authorList>
    </citation>
    <scope>NUCLEOTIDE SEQUENCE [LARGE SCALE GENOMIC DNA]</scope>
    <source>
        <strain evidence="6 7">M1-105</strain>
    </source>
</reference>
<evidence type="ECO:0000256" key="3">
    <source>
        <dbReference type="ARBA" id="ARBA00022729"/>
    </source>
</evidence>
<accession>A0ABR3SHN4</accession>
<protein>
    <recommendedName>
        <fullName evidence="8">Serine peptidase</fullName>
    </recommendedName>
</protein>
<dbReference type="EMBL" id="JAJVDC020000155">
    <property type="protein sequence ID" value="KAL1621119.1"/>
    <property type="molecule type" value="Genomic_DNA"/>
</dbReference>
<sequence>MLTPLADDLRKRGILPPRAVNSTVEDIYEEYVTLPLDHFGSDAGTFDNRFWVAESGYQGLGHPIFILDLGEQTGDPNAYGSGGAINRLQETWFKDIVGFFGGMGIAWEHRYYGASSPVNISLDTDPKDLKYLTVEQALADVAVFASNFTRDNYEDVDLTPASTPWIFIGGSYPGIRAALMRELYPEIIYASYASSAPVEAKVDMSVYYEAIWEGMQAYGLGNCSQDIHAAVTYMDKLLDYPDTAAKLKQKFLGYKAEQNSNGDFARYLTSIYSDWQYYGAAGTIGYFCNYIETISSNTTNGTDLIASEDGWAPSRGAAFVVEQWASYLEESKCPSNASASNSTEAAACSDLSGAYDDPDSISWTWQYCTQFGFLQSANLGPHQIVSKYDSLEFERDLCVRQFPTAGDLLPEWPAAKELNKNLGGWDIRPSNTFWTGGEFDPWRKLSPLSDADWAPQPVLTQEAPGCNVSTTSDEIFGYVLPNAEHCFDLDSTEEAFVAQRYFTDALTEWLKCFNPSGGY</sequence>
<evidence type="ECO:0008006" key="8">
    <source>
        <dbReference type="Google" id="ProtNLM"/>
    </source>
</evidence>
<evidence type="ECO:0000313" key="6">
    <source>
        <dbReference type="EMBL" id="KAL1621119.1"/>
    </source>
</evidence>
<keyword evidence="7" id="KW-1185">Reference proteome</keyword>
<keyword evidence="2" id="KW-0645">Protease</keyword>
<evidence type="ECO:0000256" key="4">
    <source>
        <dbReference type="ARBA" id="ARBA00022801"/>
    </source>
</evidence>
<dbReference type="PANTHER" id="PTHR11010">
    <property type="entry name" value="PROTEASE S28 PRO-X CARBOXYPEPTIDASE-RELATED"/>
    <property type="match status" value="1"/>
</dbReference>
<comment type="caution">
    <text evidence="6">The sequence shown here is derived from an EMBL/GenBank/DDBJ whole genome shotgun (WGS) entry which is preliminary data.</text>
</comment>
<evidence type="ECO:0000256" key="5">
    <source>
        <dbReference type="ARBA" id="ARBA00023180"/>
    </source>
</evidence>